<protein>
    <submittedName>
        <fullName evidence="3">Uncharacterized protein YpmB</fullName>
    </submittedName>
</protein>
<dbReference type="Proteomes" id="UP000182089">
    <property type="component" value="Unassembled WGS sequence"/>
</dbReference>
<evidence type="ECO:0000313" key="3">
    <source>
        <dbReference type="EMBL" id="SEM49235.1"/>
    </source>
</evidence>
<dbReference type="Pfam" id="PF17881">
    <property type="entry name" value="TseB"/>
    <property type="match status" value="1"/>
</dbReference>
<feature type="domain" description="PepSY" evidence="1">
    <location>
        <begin position="102"/>
        <end position="160"/>
    </location>
</feature>
<sequence length="164" mass="18922">MKRTLAAKRRTRMWTISIILLAILLVLGGYFKAQAPRRVAYHKTVSLAEKYANLKKVTSFYHYNRKQTFYMVSGTNNKKEKVYVIVYHNGKKIIIYNQTDGINAAQAKNIVKKHVTVKRFLNIGMGMQKKTPVWEISYLNQNGNLCYDTIAFKSGQVLKSIQNI</sequence>
<reference evidence="3 4" key="1">
    <citation type="submission" date="2016-10" db="EMBL/GenBank/DDBJ databases">
        <authorList>
            <person name="Varghese N."/>
            <person name="Submissions S."/>
        </authorList>
    </citation>
    <scope>NUCLEOTIDE SEQUENCE [LARGE SCALE GENOMIC DNA]</scope>
    <source>
        <strain evidence="3 4">WC1T17</strain>
    </source>
</reference>
<feature type="domain" description="Cell wall elongation regulator TseB-like" evidence="2">
    <location>
        <begin position="43"/>
        <end position="86"/>
    </location>
</feature>
<name>A0ABY1AAA9_9LACO</name>
<dbReference type="SUPFAM" id="SSF54403">
    <property type="entry name" value="Cystatin/monellin"/>
    <property type="match status" value="2"/>
</dbReference>
<dbReference type="Pfam" id="PF03413">
    <property type="entry name" value="PepSY"/>
    <property type="match status" value="1"/>
</dbReference>
<gene>
    <name evidence="3" type="ORF">SAMN05216431_103119</name>
</gene>
<evidence type="ECO:0000259" key="1">
    <source>
        <dbReference type="Pfam" id="PF03413"/>
    </source>
</evidence>
<dbReference type="EMBL" id="FOCC01000003">
    <property type="protein sequence ID" value="SEM49235.1"/>
    <property type="molecule type" value="Genomic_DNA"/>
</dbReference>
<dbReference type="Gene3D" id="3.10.450.40">
    <property type="match status" value="2"/>
</dbReference>
<accession>A0ABY1AAA9</accession>
<evidence type="ECO:0000313" key="4">
    <source>
        <dbReference type="Proteomes" id="UP000182089"/>
    </source>
</evidence>
<evidence type="ECO:0000259" key="2">
    <source>
        <dbReference type="Pfam" id="PF17881"/>
    </source>
</evidence>
<dbReference type="InterPro" id="IPR046350">
    <property type="entry name" value="Cystatin_sf"/>
</dbReference>
<organism evidence="3 4">
    <name type="scientific">Ligilactobacillus ruminis</name>
    <dbReference type="NCBI Taxonomy" id="1623"/>
    <lineage>
        <taxon>Bacteria</taxon>
        <taxon>Bacillati</taxon>
        <taxon>Bacillota</taxon>
        <taxon>Bacilli</taxon>
        <taxon>Lactobacillales</taxon>
        <taxon>Lactobacillaceae</taxon>
        <taxon>Ligilactobacillus</taxon>
    </lineage>
</organism>
<comment type="caution">
    <text evidence="3">The sequence shown here is derived from an EMBL/GenBank/DDBJ whole genome shotgun (WGS) entry which is preliminary data.</text>
</comment>
<dbReference type="InterPro" id="IPR025711">
    <property type="entry name" value="PepSY"/>
</dbReference>
<proteinExistence type="predicted"/>
<dbReference type="InterPro" id="IPR041401">
    <property type="entry name" value="TseB-like_dom"/>
</dbReference>